<reference evidence="1 2" key="1">
    <citation type="submission" date="2020-01" db="EMBL/GenBank/DDBJ databases">
        <title>Sphingomonas sp. C33 whole genome sequece.</title>
        <authorList>
            <person name="Park C."/>
        </authorList>
    </citation>
    <scope>NUCLEOTIDE SEQUENCE [LARGE SCALE GENOMIC DNA]</scope>
    <source>
        <strain evidence="1 2">C33</strain>
    </source>
</reference>
<dbReference type="KEGG" id="schy:GVO57_12675"/>
<name>A0A7Z2NX89_9SPHN</name>
<dbReference type="GO" id="GO:0003887">
    <property type="term" value="F:DNA-directed DNA polymerase activity"/>
    <property type="evidence" value="ECO:0007669"/>
    <property type="project" value="InterPro"/>
</dbReference>
<dbReference type="InterPro" id="IPR007459">
    <property type="entry name" value="DNA_pol3_chi"/>
</dbReference>
<dbReference type="GO" id="GO:0003677">
    <property type="term" value="F:DNA binding"/>
    <property type="evidence" value="ECO:0007669"/>
    <property type="project" value="InterPro"/>
</dbReference>
<dbReference type="InterPro" id="IPR036768">
    <property type="entry name" value="PolIII_chi_sf"/>
</dbReference>
<dbReference type="PANTHER" id="PTHR38767:SF1">
    <property type="entry name" value="DNA POLYMERASE III SUBUNIT CHI"/>
    <property type="match status" value="1"/>
</dbReference>
<dbReference type="GO" id="GO:0006260">
    <property type="term" value="P:DNA replication"/>
    <property type="evidence" value="ECO:0007669"/>
    <property type="project" value="InterPro"/>
</dbReference>
<proteinExistence type="predicted"/>
<protein>
    <submittedName>
        <fullName evidence="1">DNA polymerase III subunit chi</fullName>
    </submittedName>
</protein>
<dbReference type="AlphaFoldDB" id="A0A7Z2NX89"/>
<dbReference type="EMBL" id="CP047895">
    <property type="protein sequence ID" value="QHL91503.1"/>
    <property type="molecule type" value="Genomic_DNA"/>
</dbReference>
<dbReference type="SUPFAM" id="SSF102400">
    <property type="entry name" value="DNA polymerase III chi subunit"/>
    <property type="match status" value="1"/>
</dbReference>
<dbReference type="Gene3D" id="3.40.50.10110">
    <property type="entry name" value="DNA polymerase III subunit chi"/>
    <property type="match status" value="1"/>
</dbReference>
<keyword evidence="2" id="KW-1185">Reference proteome</keyword>
<dbReference type="Proteomes" id="UP000464468">
    <property type="component" value="Chromosome"/>
</dbReference>
<dbReference type="RefSeq" id="WP_160593521.1">
    <property type="nucleotide sequence ID" value="NZ_CP047895.1"/>
</dbReference>
<dbReference type="GO" id="GO:0032298">
    <property type="term" value="P:positive regulation of DNA-templated DNA replication initiation"/>
    <property type="evidence" value="ECO:0007669"/>
    <property type="project" value="TreeGrafter"/>
</dbReference>
<sequence length="146" mass="15793">MKIDFYHLQSSPVAAVLPRIAERVLAGGGRLLVVSADPAQRALIDRALWTYAPDSFLPHAETGAGDDAAQPVLIAAEPAPVNRADHVALIDGQWRDAALGFARAFHLFDDAAIDAARAAWRSLAATPDAERRFWRQDGDGRWVQAA</sequence>
<organism evidence="1 2">
    <name type="scientific">Sphingomonas changnyeongensis</name>
    <dbReference type="NCBI Taxonomy" id="2698679"/>
    <lineage>
        <taxon>Bacteria</taxon>
        <taxon>Pseudomonadati</taxon>
        <taxon>Pseudomonadota</taxon>
        <taxon>Alphaproteobacteria</taxon>
        <taxon>Sphingomonadales</taxon>
        <taxon>Sphingomonadaceae</taxon>
        <taxon>Sphingomonas</taxon>
    </lineage>
</organism>
<gene>
    <name evidence="1" type="ORF">GVO57_12675</name>
</gene>
<evidence type="ECO:0000313" key="2">
    <source>
        <dbReference type="Proteomes" id="UP000464468"/>
    </source>
</evidence>
<evidence type="ECO:0000313" key="1">
    <source>
        <dbReference type="EMBL" id="QHL91503.1"/>
    </source>
</evidence>
<accession>A0A7Z2NX89</accession>
<dbReference type="PANTHER" id="PTHR38767">
    <property type="entry name" value="DNA POLYMERASE III SUBUNIT CHI"/>
    <property type="match status" value="1"/>
</dbReference>
<dbReference type="Pfam" id="PF04364">
    <property type="entry name" value="DNA_pol3_chi"/>
    <property type="match status" value="1"/>
</dbReference>